<dbReference type="InterPro" id="IPR003660">
    <property type="entry name" value="HAMP_dom"/>
</dbReference>
<dbReference type="SMART" id="SM00387">
    <property type="entry name" value="HATPase_c"/>
    <property type="match status" value="1"/>
</dbReference>
<evidence type="ECO:0000313" key="15">
    <source>
        <dbReference type="Proteomes" id="UP000549052"/>
    </source>
</evidence>
<dbReference type="Gene3D" id="3.30.565.10">
    <property type="entry name" value="Histidine kinase-like ATPase, C-terminal domain"/>
    <property type="match status" value="1"/>
</dbReference>
<evidence type="ECO:0000256" key="9">
    <source>
        <dbReference type="ARBA" id="ARBA00023012"/>
    </source>
</evidence>
<reference evidence="14 15" key="1">
    <citation type="submission" date="2020-07" db="EMBL/GenBank/DDBJ databases">
        <title>Genomic Encyclopedia of Type Strains, Phase IV (KMG-V): Genome sequencing to study the core and pangenomes of soil and plant-associated prokaryotes.</title>
        <authorList>
            <person name="Whitman W."/>
        </authorList>
    </citation>
    <scope>NUCLEOTIDE SEQUENCE [LARGE SCALE GENOMIC DNA]</scope>
    <source>
        <strain evidence="14 15">AN3</strain>
    </source>
</reference>
<keyword evidence="6 11" id="KW-0812">Transmembrane</keyword>
<feature type="transmembrane region" description="Helical" evidence="11">
    <location>
        <begin position="12"/>
        <end position="39"/>
    </location>
</feature>
<dbReference type="PANTHER" id="PTHR45436">
    <property type="entry name" value="SENSOR HISTIDINE KINASE YKOH"/>
    <property type="match status" value="1"/>
</dbReference>
<dbReference type="AlphaFoldDB" id="A0A839ELQ0"/>
<gene>
    <name evidence="14" type="ORF">FHW16_005194</name>
</gene>
<dbReference type="SUPFAM" id="SSF55874">
    <property type="entry name" value="ATPase domain of HSP90 chaperone/DNA topoisomerase II/histidine kinase"/>
    <property type="match status" value="1"/>
</dbReference>
<name>A0A839ELQ0_9HYPH</name>
<dbReference type="RefSeq" id="WP_182552026.1">
    <property type="nucleotide sequence ID" value="NZ_JACGXN010000014.1"/>
</dbReference>
<keyword evidence="15" id="KW-1185">Reference proteome</keyword>
<dbReference type="EC" id="2.7.13.3" evidence="3"/>
<evidence type="ECO:0000256" key="7">
    <source>
        <dbReference type="ARBA" id="ARBA00022777"/>
    </source>
</evidence>
<dbReference type="EMBL" id="JACGXN010000014">
    <property type="protein sequence ID" value="MBA8881453.1"/>
    <property type="molecule type" value="Genomic_DNA"/>
</dbReference>
<evidence type="ECO:0000256" key="3">
    <source>
        <dbReference type="ARBA" id="ARBA00012438"/>
    </source>
</evidence>
<dbReference type="InterPro" id="IPR036097">
    <property type="entry name" value="HisK_dim/P_sf"/>
</dbReference>
<evidence type="ECO:0000256" key="1">
    <source>
        <dbReference type="ARBA" id="ARBA00000085"/>
    </source>
</evidence>
<dbReference type="InterPro" id="IPR005467">
    <property type="entry name" value="His_kinase_dom"/>
</dbReference>
<dbReference type="Pfam" id="PF02518">
    <property type="entry name" value="HATPase_c"/>
    <property type="match status" value="1"/>
</dbReference>
<dbReference type="Proteomes" id="UP000549052">
    <property type="component" value="Unassembled WGS sequence"/>
</dbReference>
<dbReference type="InterPro" id="IPR004358">
    <property type="entry name" value="Sig_transdc_His_kin-like_C"/>
</dbReference>
<accession>A0A839ELQ0</accession>
<keyword evidence="9" id="KW-0902">Two-component regulatory system</keyword>
<evidence type="ECO:0000256" key="2">
    <source>
        <dbReference type="ARBA" id="ARBA00004141"/>
    </source>
</evidence>
<evidence type="ECO:0000313" key="14">
    <source>
        <dbReference type="EMBL" id="MBA8881453.1"/>
    </source>
</evidence>
<keyword evidence="7 14" id="KW-0418">Kinase</keyword>
<dbReference type="SMART" id="SM00388">
    <property type="entry name" value="HisKA"/>
    <property type="match status" value="1"/>
</dbReference>
<protein>
    <recommendedName>
        <fullName evidence="3">histidine kinase</fullName>
        <ecNumber evidence="3">2.7.13.3</ecNumber>
    </recommendedName>
</protein>
<sequence>MKDTSISLWWKLSWQLSLVLFFIITIVIMGLCIYGLTVLTPNLAIEKNISHLIRDAVTRDAQGRFVIRDTPNLNSFKAQYSDLWYVAATVDGAYITYGAVPTPYSALAPYVHFFRDADIRGAAGTNEIASIEPVNTRVGKVSILIGGVAGKGWPFLVLLKEIYPIYLPLLALALPAVFLAVPRIVQRTLSGVRKVAKEASEIEAQSFHARLPVSEIPKEIVPLVTAFNGLLGRLDDEFHKRQRFLLDAAHELRTPIAIIQARIEGLQAGQHRVRLLDDVARLNDTAEQLLDFERNTQGAELHQNINLVEIASNVVADLAPLAIAAGYTVSFQSETEYVERFGNPSDLSRAISNLFRNAVDHGENRGMIHVTVSAGGDITVADEGPGIPVEHQQLVFEPFYRITPRSTGAGLGLSLVKQIVANHHGHVTIGNASPGTQVTIEL</sequence>
<feature type="domain" description="Histidine kinase" evidence="12">
    <location>
        <begin position="247"/>
        <end position="442"/>
    </location>
</feature>
<dbReference type="CDD" id="cd00075">
    <property type="entry name" value="HATPase"/>
    <property type="match status" value="1"/>
</dbReference>
<dbReference type="InterPro" id="IPR003594">
    <property type="entry name" value="HATPase_dom"/>
</dbReference>
<dbReference type="PROSITE" id="PS50109">
    <property type="entry name" value="HIS_KIN"/>
    <property type="match status" value="1"/>
</dbReference>
<evidence type="ECO:0000256" key="5">
    <source>
        <dbReference type="ARBA" id="ARBA00022679"/>
    </source>
</evidence>
<evidence type="ECO:0000259" key="13">
    <source>
        <dbReference type="PROSITE" id="PS50885"/>
    </source>
</evidence>
<feature type="domain" description="HAMP" evidence="13">
    <location>
        <begin position="186"/>
        <end position="239"/>
    </location>
</feature>
<evidence type="ECO:0000256" key="4">
    <source>
        <dbReference type="ARBA" id="ARBA00022553"/>
    </source>
</evidence>
<keyword evidence="10 11" id="KW-0472">Membrane</keyword>
<comment type="caution">
    <text evidence="14">The sequence shown here is derived from an EMBL/GenBank/DDBJ whole genome shotgun (WGS) entry which is preliminary data.</text>
</comment>
<organism evidence="14 15">
    <name type="scientific">Phyllobacterium myrsinacearum</name>
    <dbReference type="NCBI Taxonomy" id="28101"/>
    <lineage>
        <taxon>Bacteria</taxon>
        <taxon>Pseudomonadati</taxon>
        <taxon>Pseudomonadota</taxon>
        <taxon>Alphaproteobacteria</taxon>
        <taxon>Hyphomicrobiales</taxon>
        <taxon>Phyllobacteriaceae</taxon>
        <taxon>Phyllobacterium</taxon>
    </lineage>
</organism>
<dbReference type="PRINTS" id="PR00344">
    <property type="entry name" value="BCTRLSENSOR"/>
</dbReference>
<dbReference type="SUPFAM" id="SSF47384">
    <property type="entry name" value="Homodimeric domain of signal transducing histidine kinase"/>
    <property type="match status" value="1"/>
</dbReference>
<dbReference type="PANTHER" id="PTHR45436:SF15">
    <property type="entry name" value="SENSOR HISTIDINE KINASE CUSS"/>
    <property type="match status" value="1"/>
</dbReference>
<dbReference type="CDD" id="cd00082">
    <property type="entry name" value="HisKA"/>
    <property type="match status" value="1"/>
</dbReference>
<dbReference type="GO" id="GO:0005886">
    <property type="term" value="C:plasma membrane"/>
    <property type="evidence" value="ECO:0007669"/>
    <property type="project" value="TreeGrafter"/>
</dbReference>
<evidence type="ECO:0000256" key="8">
    <source>
        <dbReference type="ARBA" id="ARBA00022989"/>
    </source>
</evidence>
<comment type="catalytic activity">
    <reaction evidence="1">
        <text>ATP + protein L-histidine = ADP + protein N-phospho-L-histidine.</text>
        <dbReference type="EC" id="2.7.13.3"/>
    </reaction>
</comment>
<dbReference type="Gene3D" id="1.10.287.130">
    <property type="match status" value="1"/>
</dbReference>
<keyword evidence="4" id="KW-0597">Phosphoprotein</keyword>
<keyword evidence="8 11" id="KW-1133">Transmembrane helix</keyword>
<comment type="subcellular location">
    <subcellularLocation>
        <location evidence="2">Membrane</location>
        <topology evidence="2">Multi-pass membrane protein</topology>
    </subcellularLocation>
</comment>
<dbReference type="InterPro" id="IPR003661">
    <property type="entry name" value="HisK_dim/P_dom"/>
</dbReference>
<dbReference type="GO" id="GO:0000155">
    <property type="term" value="F:phosphorelay sensor kinase activity"/>
    <property type="evidence" value="ECO:0007669"/>
    <property type="project" value="InterPro"/>
</dbReference>
<keyword evidence="5" id="KW-0808">Transferase</keyword>
<dbReference type="PROSITE" id="PS50885">
    <property type="entry name" value="HAMP"/>
    <property type="match status" value="1"/>
</dbReference>
<dbReference type="InterPro" id="IPR036890">
    <property type="entry name" value="HATPase_C_sf"/>
</dbReference>
<dbReference type="InterPro" id="IPR050428">
    <property type="entry name" value="TCS_sensor_his_kinase"/>
</dbReference>
<evidence type="ECO:0000256" key="10">
    <source>
        <dbReference type="ARBA" id="ARBA00023136"/>
    </source>
</evidence>
<proteinExistence type="predicted"/>
<evidence type="ECO:0000256" key="11">
    <source>
        <dbReference type="SAM" id="Phobius"/>
    </source>
</evidence>
<evidence type="ECO:0000256" key="6">
    <source>
        <dbReference type="ARBA" id="ARBA00022692"/>
    </source>
</evidence>
<dbReference type="Pfam" id="PF00512">
    <property type="entry name" value="HisKA"/>
    <property type="match status" value="1"/>
</dbReference>
<feature type="transmembrane region" description="Helical" evidence="11">
    <location>
        <begin position="165"/>
        <end position="185"/>
    </location>
</feature>
<evidence type="ECO:0000259" key="12">
    <source>
        <dbReference type="PROSITE" id="PS50109"/>
    </source>
</evidence>